<accession>A0A5C3KXH2</accession>
<evidence type="ECO:0000256" key="2">
    <source>
        <dbReference type="SAM" id="SignalP"/>
    </source>
</evidence>
<organism evidence="3 4">
    <name type="scientific">Coprinopsis marcescibilis</name>
    <name type="common">Agaric fungus</name>
    <name type="synonym">Psathyrella marcescibilis</name>
    <dbReference type="NCBI Taxonomy" id="230819"/>
    <lineage>
        <taxon>Eukaryota</taxon>
        <taxon>Fungi</taxon>
        <taxon>Dikarya</taxon>
        <taxon>Basidiomycota</taxon>
        <taxon>Agaricomycotina</taxon>
        <taxon>Agaricomycetes</taxon>
        <taxon>Agaricomycetidae</taxon>
        <taxon>Agaricales</taxon>
        <taxon>Agaricineae</taxon>
        <taxon>Psathyrellaceae</taxon>
        <taxon>Coprinopsis</taxon>
    </lineage>
</organism>
<proteinExistence type="predicted"/>
<keyword evidence="4" id="KW-1185">Reference proteome</keyword>
<feature type="region of interest" description="Disordered" evidence="1">
    <location>
        <begin position="127"/>
        <end position="148"/>
    </location>
</feature>
<evidence type="ECO:0000256" key="1">
    <source>
        <dbReference type="SAM" id="MobiDB-lite"/>
    </source>
</evidence>
<dbReference type="STRING" id="230819.A0A5C3KXH2"/>
<dbReference type="EMBL" id="ML210187">
    <property type="protein sequence ID" value="TFK25341.1"/>
    <property type="molecule type" value="Genomic_DNA"/>
</dbReference>
<reference evidence="3 4" key="1">
    <citation type="journal article" date="2019" name="Nat. Ecol. Evol.">
        <title>Megaphylogeny resolves global patterns of mushroom evolution.</title>
        <authorList>
            <person name="Varga T."/>
            <person name="Krizsan K."/>
            <person name="Foldi C."/>
            <person name="Dima B."/>
            <person name="Sanchez-Garcia M."/>
            <person name="Sanchez-Ramirez S."/>
            <person name="Szollosi G.J."/>
            <person name="Szarkandi J.G."/>
            <person name="Papp V."/>
            <person name="Albert L."/>
            <person name="Andreopoulos W."/>
            <person name="Angelini C."/>
            <person name="Antonin V."/>
            <person name="Barry K.W."/>
            <person name="Bougher N.L."/>
            <person name="Buchanan P."/>
            <person name="Buyck B."/>
            <person name="Bense V."/>
            <person name="Catcheside P."/>
            <person name="Chovatia M."/>
            <person name="Cooper J."/>
            <person name="Damon W."/>
            <person name="Desjardin D."/>
            <person name="Finy P."/>
            <person name="Geml J."/>
            <person name="Haridas S."/>
            <person name="Hughes K."/>
            <person name="Justo A."/>
            <person name="Karasinski D."/>
            <person name="Kautmanova I."/>
            <person name="Kiss B."/>
            <person name="Kocsube S."/>
            <person name="Kotiranta H."/>
            <person name="LaButti K.M."/>
            <person name="Lechner B.E."/>
            <person name="Liimatainen K."/>
            <person name="Lipzen A."/>
            <person name="Lukacs Z."/>
            <person name="Mihaltcheva S."/>
            <person name="Morgado L.N."/>
            <person name="Niskanen T."/>
            <person name="Noordeloos M.E."/>
            <person name="Ohm R.A."/>
            <person name="Ortiz-Santana B."/>
            <person name="Ovrebo C."/>
            <person name="Racz N."/>
            <person name="Riley R."/>
            <person name="Savchenko A."/>
            <person name="Shiryaev A."/>
            <person name="Soop K."/>
            <person name="Spirin V."/>
            <person name="Szebenyi C."/>
            <person name="Tomsovsky M."/>
            <person name="Tulloss R.E."/>
            <person name="Uehling J."/>
            <person name="Grigoriev I.V."/>
            <person name="Vagvolgyi C."/>
            <person name="Papp T."/>
            <person name="Martin F.M."/>
            <person name="Miettinen O."/>
            <person name="Hibbett D.S."/>
            <person name="Nagy L.G."/>
        </authorList>
    </citation>
    <scope>NUCLEOTIDE SEQUENCE [LARGE SCALE GENOMIC DNA]</scope>
    <source>
        <strain evidence="3 4">CBS 121175</strain>
    </source>
</reference>
<evidence type="ECO:0000313" key="4">
    <source>
        <dbReference type="Proteomes" id="UP000307440"/>
    </source>
</evidence>
<dbReference type="Proteomes" id="UP000307440">
    <property type="component" value="Unassembled WGS sequence"/>
</dbReference>
<sequence length="183" mass="19171">MLFKSTTLVATLLAAASVTSAQLRVVRPSRDIWWVAESTNVMEWSCRESQQEQFTILIGKEGDVIPPLPIFAIQNNFQCSIEVTQDKANQVPGDNYLIYFANIINNTDVYAISEPFEIRPLGSAYPAETTRGASPSASGGANAPGASDGATGNKNAALSLSGSSMGLATGLIGLVSAAAAAML</sequence>
<name>A0A5C3KXH2_COPMA</name>
<feature type="signal peptide" evidence="2">
    <location>
        <begin position="1"/>
        <end position="21"/>
    </location>
</feature>
<gene>
    <name evidence="3" type="ORF">FA15DRAFT_668571</name>
</gene>
<dbReference type="AlphaFoldDB" id="A0A5C3KXH2"/>
<dbReference type="OrthoDB" id="2576580at2759"/>
<feature type="chain" id="PRO_5023145062" evidence="2">
    <location>
        <begin position="22"/>
        <end position="183"/>
    </location>
</feature>
<keyword evidence="2" id="KW-0732">Signal</keyword>
<feature type="compositionally biased region" description="Low complexity" evidence="1">
    <location>
        <begin position="132"/>
        <end position="148"/>
    </location>
</feature>
<protein>
    <submittedName>
        <fullName evidence="3">Uncharacterized protein</fullName>
    </submittedName>
</protein>
<evidence type="ECO:0000313" key="3">
    <source>
        <dbReference type="EMBL" id="TFK25341.1"/>
    </source>
</evidence>